<feature type="binding site" evidence="7">
    <location>
        <position position="176"/>
    </location>
    <ligand>
        <name>L-glutamine</name>
        <dbReference type="ChEBI" id="CHEBI:58359"/>
    </ligand>
</feature>
<feature type="binding site" evidence="7">
    <location>
        <position position="391"/>
    </location>
    <ligand>
        <name>ATP</name>
        <dbReference type="ChEBI" id="CHEBI:30616"/>
    </ligand>
</feature>
<dbReference type="HAMAP" id="MF_02090">
    <property type="entry name" value="NadE_glutamine_dep"/>
    <property type="match status" value="1"/>
</dbReference>
<gene>
    <name evidence="7" type="primary">nadE</name>
    <name evidence="12" type="ORF">GCM10023151_22840</name>
</gene>
<dbReference type="Pfam" id="PF00795">
    <property type="entry name" value="CN_hydrolase"/>
    <property type="match status" value="1"/>
</dbReference>
<comment type="similarity">
    <text evidence="10">Belongs to the NAD synthetase family.</text>
</comment>
<dbReference type="Pfam" id="PF02540">
    <property type="entry name" value="NAD_synthase"/>
    <property type="match status" value="1"/>
</dbReference>
<feature type="binding site" evidence="7">
    <location>
        <begin position="284"/>
        <end position="291"/>
    </location>
    <ligand>
        <name>ATP</name>
        <dbReference type="ChEBI" id="CHEBI:30616"/>
    </ligand>
</feature>
<dbReference type="CDD" id="cd07570">
    <property type="entry name" value="GAT_Gln-NAD-synth"/>
    <property type="match status" value="1"/>
</dbReference>
<dbReference type="InterPro" id="IPR000132">
    <property type="entry name" value="Nitrilase/CN_hydratase_CS"/>
</dbReference>
<protein>
    <recommendedName>
        <fullName evidence="7 8">Glutamine-dependent NAD(+) synthetase</fullName>
        <ecNumber evidence="7 8">6.3.5.1</ecNumber>
    </recommendedName>
    <alternativeName>
        <fullName evidence="7 8">NAD(+) synthase [glutamine-hydrolyzing]</fullName>
    </alternativeName>
</protein>
<dbReference type="NCBIfam" id="NF010588">
    <property type="entry name" value="PRK13981.1"/>
    <property type="match status" value="1"/>
</dbReference>
<dbReference type="PANTHER" id="PTHR23090:SF9">
    <property type="entry name" value="GLUTAMINE-DEPENDENT NAD(+) SYNTHETASE"/>
    <property type="match status" value="1"/>
</dbReference>
<feature type="active site" description="Proton acceptor" evidence="9">
    <location>
        <position position="41"/>
    </location>
</feature>
<evidence type="ECO:0000256" key="5">
    <source>
        <dbReference type="ARBA" id="ARBA00022840"/>
    </source>
</evidence>
<evidence type="ECO:0000256" key="7">
    <source>
        <dbReference type="HAMAP-Rule" id="MF_02090"/>
    </source>
</evidence>
<keyword evidence="3 7" id="KW-0436">Ligase</keyword>
<evidence type="ECO:0000313" key="12">
    <source>
        <dbReference type="EMBL" id="GAA4365569.1"/>
    </source>
</evidence>
<comment type="caution">
    <text evidence="7">Lacks conserved residue(s) required for the propagation of feature annotation.</text>
</comment>
<comment type="catalytic activity">
    <reaction evidence="7 8">
        <text>deamido-NAD(+) + L-glutamine + ATP + H2O = L-glutamate + AMP + diphosphate + NAD(+) + H(+)</text>
        <dbReference type="Rhea" id="RHEA:24384"/>
        <dbReference type="ChEBI" id="CHEBI:15377"/>
        <dbReference type="ChEBI" id="CHEBI:15378"/>
        <dbReference type="ChEBI" id="CHEBI:29985"/>
        <dbReference type="ChEBI" id="CHEBI:30616"/>
        <dbReference type="ChEBI" id="CHEBI:33019"/>
        <dbReference type="ChEBI" id="CHEBI:57540"/>
        <dbReference type="ChEBI" id="CHEBI:58359"/>
        <dbReference type="ChEBI" id="CHEBI:58437"/>
        <dbReference type="ChEBI" id="CHEBI:456215"/>
        <dbReference type="EC" id="6.3.5.1"/>
    </reaction>
</comment>
<feature type="binding site" evidence="7">
    <location>
        <position position="170"/>
    </location>
    <ligand>
        <name>L-glutamine</name>
        <dbReference type="ChEBI" id="CHEBI:58359"/>
    </ligand>
</feature>
<dbReference type="CDD" id="cd00553">
    <property type="entry name" value="NAD_synthase"/>
    <property type="match status" value="1"/>
</dbReference>
<keyword evidence="4 7" id="KW-0547">Nucleotide-binding</keyword>
<comment type="caution">
    <text evidence="12">The sequence shown here is derived from an EMBL/GenBank/DDBJ whole genome shotgun (WGS) entry which is preliminary data.</text>
</comment>
<evidence type="ECO:0000256" key="4">
    <source>
        <dbReference type="ARBA" id="ARBA00022741"/>
    </source>
</evidence>
<dbReference type="PANTHER" id="PTHR23090">
    <property type="entry name" value="NH 3 /GLUTAMINE-DEPENDENT NAD + SYNTHETASE"/>
    <property type="match status" value="1"/>
</dbReference>
<proteinExistence type="inferred from homology"/>
<comment type="function">
    <text evidence="7">Catalyzes the ATP-dependent amidation of deamido-NAD to form NAD. Uses L-glutamine as a nitrogen source.</text>
</comment>
<dbReference type="InterPro" id="IPR014729">
    <property type="entry name" value="Rossmann-like_a/b/a_fold"/>
</dbReference>
<feature type="domain" description="CN hydrolase" evidence="11">
    <location>
        <begin position="1"/>
        <end position="240"/>
    </location>
</feature>
<evidence type="ECO:0000256" key="3">
    <source>
        <dbReference type="ARBA" id="ARBA00022598"/>
    </source>
</evidence>
<keyword evidence="13" id="KW-1185">Reference proteome</keyword>
<evidence type="ECO:0000256" key="6">
    <source>
        <dbReference type="ARBA" id="ARBA00023027"/>
    </source>
</evidence>
<name>A0ABP8IPU9_9GAMM</name>
<dbReference type="InterPro" id="IPR036526">
    <property type="entry name" value="C-N_Hydrolase_sf"/>
</dbReference>
<evidence type="ECO:0000256" key="9">
    <source>
        <dbReference type="PROSITE-ProRule" id="PRU10139"/>
    </source>
</evidence>
<dbReference type="PIRSF" id="PIRSF006630">
    <property type="entry name" value="NADS_GAT"/>
    <property type="match status" value="1"/>
</dbReference>
<evidence type="ECO:0000259" key="11">
    <source>
        <dbReference type="PROSITE" id="PS50263"/>
    </source>
</evidence>
<dbReference type="InterPro" id="IPR003694">
    <property type="entry name" value="NAD_synthase"/>
</dbReference>
<keyword evidence="6 7" id="KW-0520">NAD</keyword>
<evidence type="ECO:0000313" key="13">
    <source>
        <dbReference type="Proteomes" id="UP001501011"/>
    </source>
</evidence>
<evidence type="ECO:0000256" key="1">
    <source>
        <dbReference type="ARBA" id="ARBA00005188"/>
    </source>
</evidence>
<sequence length="538" mass="59145">MRIALAQNNYIVGDVQYNLNLIKNSVQKAEEAGADIVVFSELALSGYPPEDLLLRPDLFGLIEGALSDLQQLNSNVAMVIGHPRQEGGKTYNSASLIHKGALLLCYDKQLLPNYSVFDEKRYFTPANDCPVVNFKGVNVSILICEDLWFTEPAQVAKLAGAELILSPNASPYYYGKAPVRGEEMSRRARENSIPVIYVNQVGGQDELIFDGCSSAYDSSGDCVFTAAEMSEDFACVDFDKATNHLSALQPSSKQWDDEEEIWQALVLGVKDYVGKNGFPGALLGLSGGIDSAVTLAVAVDALGKEKVNAVMMPFKYTSSMSIEDAKEEAEALGIDFDIISIEPIYDAFIQQMSGQLEGTELDTTEQNIQARCRGTILMGLSNKFGRLVLTTGNKSEVAVGYCTLYGDMAGGFDVLKDVSKTMVYKLAKYRNTISQVIPERVITRPPSAELAPDQKDEDNLPPYDILDGILEAYVEHDSSISDIVALGYDEDVVRRVIRLVDINEHKRRQAPPGIRISARAFGRDRRYPITSGFGRQFK</sequence>
<dbReference type="InterPro" id="IPR022310">
    <property type="entry name" value="NAD/GMP_synthase"/>
</dbReference>
<dbReference type="Gene3D" id="3.40.50.620">
    <property type="entry name" value="HUPs"/>
    <property type="match status" value="1"/>
</dbReference>
<dbReference type="InterPro" id="IPR014445">
    <property type="entry name" value="Gln-dep_NAD_synthase"/>
</dbReference>
<dbReference type="InterPro" id="IPR003010">
    <property type="entry name" value="C-N_Hydrolase"/>
</dbReference>
<keyword evidence="5 7" id="KW-0067">ATP-binding</keyword>
<dbReference type="PROSITE" id="PS00920">
    <property type="entry name" value="NITRIL_CHT_1"/>
    <property type="match status" value="1"/>
</dbReference>
<dbReference type="Proteomes" id="UP001501011">
    <property type="component" value="Unassembled WGS sequence"/>
</dbReference>
<feature type="active site" description="Nucleophile; for glutaminase activity" evidence="7">
    <location>
        <position position="144"/>
    </location>
</feature>
<dbReference type="SUPFAM" id="SSF52402">
    <property type="entry name" value="Adenine nucleotide alpha hydrolases-like"/>
    <property type="match status" value="1"/>
</dbReference>
<dbReference type="PROSITE" id="PS50263">
    <property type="entry name" value="CN_HYDROLASE"/>
    <property type="match status" value="1"/>
</dbReference>
<feature type="active site" description="Proton acceptor; for glutaminase activity" evidence="7">
    <location>
        <position position="41"/>
    </location>
</feature>
<accession>A0ABP8IPU9</accession>
<dbReference type="RefSeq" id="WP_345293350.1">
    <property type="nucleotide sequence ID" value="NZ_BAABFV010000002.1"/>
</dbReference>
<feature type="binding site" evidence="7">
    <location>
        <position position="506"/>
    </location>
    <ligand>
        <name>deamido-NAD(+)</name>
        <dbReference type="ChEBI" id="CHEBI:58437"/>
        <note>ligand shared between two neighboring subunits</note>
    </ligand>
</feature>
<feature type="binding site" evidence="7">
    <location>
        <position position="114"/>
    </location>
    <ligand>
        <name>L-glutamine</name>
        <dbReference type="ChEBI" id="CHEBI:58359"/>
    </ligand>
</feature>
<feature type="active site" description="For glutaminase activity" evidence="7">
    <location>
        <position position="108"/>
    </location>
</feature>
<dbReference type="EMBL" id="BAABFV010000002">
    <property type="protein sequence ID" value="GAA4365569.1"/>
    <property type="molecule type" value="Genomic_DNA"/>
</dbReference>
<evidence type="ECO:0000256" key="10">
    <source>
        <dbReference type="RuleBase" id="RU003811"/>
    </source>
</evidence>
<reference evidence="13" key="1">
    <citation type="journal article" date="2019" name="Int. J. Syst. Evol. Microbiol.">
        <title>The Global Catalogue of Microorganisms (GCM) 10K type strain sequencing project: providing services to taxonomists for standard genome sequencing and annotation.</title>
        <authorList>
            <consortium name="The Broad Institute Genomics Platform"/>
            <consortium name="The Broad Institute Genome Sequencing Center for Infectious Disease"/>
            <person name="Wu L."/>
            <person name="Ma J."/>
        </authorList>
    </citation>
    <scope>NUCLEOTIDE SEQUENCE [LARGE SCALE GENOMIC DNA]</scope>
    <source>
        <strain evidence="13">JCM 17728</strain>
    </source>
</reference>
<dbReference type="EC" id="6.3.5.1" evidence="7 8"/>
<comment type="pathway">
    <text evidence="1 7 8">Cofactor biosynthesis; NAD(+) biosynthesis; NAD(+) from deamido-NAD(+) (L-Gln route): step 1/1.</text>
</comment>
<dbReference type="SUPFAM" id="SSF56317">
    <property type="entry name" value="Carbon-nitrogen hydrolase"/>
    <property type="match status" value="1"/>
</dbReference>
<feature type="binding site" evidence="7">
    <location>
        <position position="396"/>
    </location>
    <ligand>
        <name>deamido-NAD(+)</name>
        <dbReference type="ChEBI" id="CHEBI:58437"/>
        <note>ligand shared between two neighboring subunits</note>
    </ligand>
</feature>
<feature type="binding site" evidence="7">
    <location>
        <position position="367"/>
    </location>
    <ligand>
        <name>deamido-NAD(+)</name>
        <dbReference type="ChEBI" id="CHEBI:58437"/>
        <note>ligand shared between two neighboring subunits</note>
    </ligand>
</feature>
<comment type="similarity">
    <text evidence="2 7 8">In the C-terminal section; belongs to the NAD synthetase family.</text>
</comment>
<organism evidence="12 13">
    <name type="scientific">Kangiella marina</name>
    <dbReference type="NCBI Taxonomy" id="1079178"/>
    <lineage>
        <taxon>Bacteria</taxon>
        <taxon>Pseudomonadati</taxon>
        <taxon>Pseudomonadota</taxon>
        <taxon>Gammaproteobacteria</taxon>
        <taxon>Kangiellales</taxon>
        <taxon>Kangiellaceae</taxon>
        <taxon>Kangiella</taxon>
    </lineage>
</organism>
<dbReference type="NCBIfam" id="TIGR00552">
    <property type="entry name" value="nadE"/>
    <property type="match status" value="1"/>
</dbReference>
<evidence type="ECO:0000256" key="2">
    <source>
        <dbReference type="ARBA" id="ARBA00007145"/>
    </source>
</evidence>
<evidence type="ECO:0000256" key="8">
    <source>
        <dbReference type="PIRNR" id="PIRNR006630"/>
    </source>
</evidence>
<dbReference type="Gene3D" id="3.60.110.10">
    <property type="entry name" value="Carbon-nitrogen hydrolase"/>
    <property type="match status" value="1"/>
</dbReference>